<accession>A0ABQ5SGK0</accession>
<dbReference type="SUPFAM" id="SSF82657">
    <property type="entry name" value="BolA-like"/>
    <property type="match status" value="1"/>
</dbReference>
<dbReference type="InterPro" id="IPR002634">
    <property type="entry name" value="BolA"/>
</dbReference>
<evidence type="ECO:0008006" key="4">
    <source>
        <dbReference type="Google" id="ProtNLM"/>
    </source>
</evidence>
<evidence type="ECO:0000313" key="2">
    <source>
        <dbReference type="EMBL" id="GLI69075.1"/>
    </source>
</evidence>
<dbReference type="PANTHER" id="PTHR46230">
    <property type="match status" value="1"/>
</dbReference>
<protein>
    <recommendedName>
        <fullName evidence="4">Bola-like protein</fullName>
    </recommendedName>
</protein>
<reference evidence="2 3" key="1">
    <citation type="journal article" date="2023" name="IScience">
        <title>Expanded male sex-determining region conserved during the evolution of homothallism in the green alga Volvox.</title>
        <authorList>
            <person name="Yamamoto K."/>
            <person name="Matsuzaki R."/>
            <person name="Mahakham W."/>
            <person name="Heman W."/>
            <person name="Sekimoto H."/>
            <person name="Kawachi M."/>
            <person name="Minakuchi Y."/>
            <person name="Toyoda A."/>
            <person name="Nozaki H."/>
        </authorList>
    </citation>
    <scope>NUCLEOTIDE SEQUENCE [LARGE SCALE GENOMIC DNA]</scope>
    <source>
        <strain evidence="2 3">NIES-4468</strain>
    </source>
</reference>
<gene>
    <name evidence="2" type="ORF">VaNZ11_013619</name>
</gene>
<evidence type="ECO:0000256" key="1">
    <source>
        <dbReference type="RuleBase" id="RU003860"/>
    </source>
</evidence>
<dbReference type="Proteomes" id="UP001165090">
    <property type="component" value="Unassembled WGS sequence"/>
</dbReference>
<dbReference type="Pfam" id="PF01722">
    <property type="entry name" value="BolA"/>
    <property type="match status" value="1"/>
</dbReference>
<name>A0ABQ5SGK0_9CHLO</name>
<dbReference type="Gene3D" id="3.30.300.90">
    <property type="entry name" value="BolA-like"/>
    <property type="match status" value="1"/>
</dbReference>
<evidence type="ECO:0000313" key="3">
    <source>
        <dbReference type="Proteomes" id="UP001165090"/>
    </source>
</evidence>
<dbReference type="InterPro" id="IPR036065">
    <property type="entry name" value="BolA-like_sf"/>
</dbReference>
<keyword evidence="3" id="KW-1185">Reference proteome</keyword>
<dbReference type="PANTHER" id="PTHR46230:SF3">
    <property type="entry name" value="SUFE-LIKE PROTEIN 1, CHLOROPLASTIC_MITOCHONDRIAL"/>
    <property type="match status" value="1"/>
</dbReference>
<organism evidence="2 3">
    <name type="scientific">Volvox africanus</name>
    <dbReference type="NCBI Taxonomy" id="51714"/>
    <lineage>
        <taxon>Eukaryota</taxon>
        <taxon>Viridiplantae</taxon>
        <taxon>Chlorophyta</taxon>
        <taxon>core chlorophytes</taxon>
        <taxon>Chlorophyceae</taxon>
        <taxon>CS clade</taxon>
        <taxon>Chlamydomonadales</taxon>
        <taxon>Volvocaceae</taxon>
        <taxon>Volvox</taxon>
    </lineage>
</organism>
<feature type="non-terminal residue" evidence="2">
    <location>
        <position position="1"/>
    </location>
</feature>
<comment type="similarity">
    <text evidence="1">Belongs to the BolA/IbaG family.</text>
</comment>
<proteinExistence type="inferred from homology"/>
<comment type="caution">
    <text evidence="2">The sequence shown here is derived from an EMBL/GenBank/DDBJ whole genome shotgun (WGS) entry which is preliminary data.</text>
</comment>
<sequence length="162" mass="17744">RMMYYSSSVSPRVFVQTLSGLCSCPSACVQPITSSRMHVCESASRQARRGVALLSLHIRHISSSMSGEGPIASAIHRKILEVLKPSHFRLINDSHKHAGHYARDGSTASEAGETHFRLEVTSEAFSGVPLVKRHQMIYGLLADEFRAGLHALSMTTKTPAEK</sequence>
<dbReference type="EMBL" id="BSDZ01000080">
    <property type="protein sequence ID" value="GLI69075.1"/>
    <property type="molecule type" value="Genomic_DNA"/>
</dbReference>